<evidence type="ECO:0000256" key="1">
    <source>
        <dbReference type="SAM" id="MobiDB-lite"/>
    </source>
</evidence>
<feature type="compositionally biased region" description="Polar residues" evidence="1">
    <location>
        <begin position="1"/>
        <end position="18"/>
    </location>
</feature>
<feature type="region of interest" description="Disordered" evidence="1">
    <location>
        <begin position="1"/>
        <end position="24"/>
    </location>
</feature>
<name>A0A226D8M4_FOLCA</name>
<dbReference type="EMBL" id="LNIX01000030">
    <property type="protein sequence ID" value="OXA41214.1"/>
    <property type="molecule type" value="Genomic_DNA"/>
</dbReference>
<comment type="caution">
    <text evidence="2">The sequence shown here is derived from an EMBL/GenBank/DDBJ whole genome shotgun (WGS) entry which is preliminary data.</text>
</comment>
<protein>
    <submittedName>
        <fullName evidence="2">Uncharacterized protein</fullName>
    </submittedName>
</protein>
<accession>A0A226D8M4</accession>
<dbReference type="Proteomes" id="UP000198287">
    <property type="component" value="Unassembled WGS sequence"/>
</dbReference>
<proteinExistence type="predicted"/>
<dbReference type="AlphaFoldDB" id="A0A226D8M4"/>
<evidence type="ECO:0000313" key="2">
    <source>
        <dbReference type="EMBL" id="OXA41214.1"/>
    </source>
</evidence>
<sequence length="175" mass="19057">MPAQSTQQIPSSSVTSYGSLEGQPASPRAERVRAIILAIVFKQVLQNVAQINEDFKEILHLMGGKCLSRKGILYRRLKAASVLGIRVVLVGGCSIAVKRGFKVAYACNVMDATVSLVVADPIRYLLGENRSLRVHLLSHPNIEYRGRRRQIFGGAAPIFGDFSAATRRGVPILKG</sequence>
<gene>
    <name evidence="2" type="ORF">Fcan01_24134</name>
</gene>
<organism evidence="2 3">
    <name type="scientific">Folsomia candida</name>
    <name type="common">Springtail</name>
    <dbReference type="NCBI Taxonomy" id="158441"/>
    <lineage>
        <taxon>Eukaryota</taxon>
        <taxon>Metazoa</taxon>
        <taxon>Ecdysozoa</taxon>
        <taxon>Arthropoda</taxon>
        <taxon>Hexapoda</taxon>
        <taxon>Collembola</taxon>
        <taxon>Entomobryomorpha</taxon>
        <taxon>Isotomoidea</taxon>
        <taxon>Isotomidae</taxon>
        <taxon>Proisotominae</taxon>
        <taxon>Folsomia</taxon>
    </lineage>
</organism>
<keyword evidence="3" id="KW-1185">Reference proteome</keyword>
<evidence type="ECO:0000313" key="3">
    <source>
        <dbReference type="Proteomes" id="UP000198287"/>
    </source>
</evidence>
<reference evidence="2 3" key="1">
    <citation type="submission" date="2015-12" db="EMBL/GenBank/DDBJ databases">
        <title>The genome of Folsomia candida.</title>
        <authorList>
            <person name="Faddeeva A."/>
            <person name="Derks M.F."/>
            <person name="Anvar Y."/>
            <person name="Smit S."/>
            <person name="Van Straalen N."/>
            <person name="Roelofs D."/>
        </authorList>
    </citation>
    <scope>NUCLEOTIDE SEQUENCE [LARGE SCALE GENOMIC DNA]</scope>
    <source>
        <strain evidence="2 3">VU population</strain>
        <tissue evidence="2">Whole body</tissue>
    </source>
</reference>